<evidence type="ECO:0000256" key="7">
    <source>
        <dbReference type="SAM" id="MobiDB-lite"/>
    </source>
</evidence>
<evidence type="ECO:0000256" key="4">
    <source>
        <dbReference type="ARBA" id="ARBA00022691"/>
    </source>
</evidence>
<dbReference type="GO" id="GO:0032259">
    <property type="term" value="P:methylation"/>
    <property type="evidence" value="ECO:0007669"/>
    <property type="project" value="UniProtKB-KW"/>
</dbReference>
<keyword evidence="4 6" id="KW-0949">S-adenosyl-L-methionine</keyword>
<dbReference type="InterPro" id="IPR041698">
    <property type="entry name" value="Methyltransf_25"/>
</dbReference>
<gene>
    <name evidence="10" type="primary">PRMT1</name>
    <name evidence="10" type="ORF">SNAT2548_LOCUS24324</name>
</gene>
<feature type="region of interest" description="Disordered" evidence="7">
    <location>
        <begin position="1"/>
        <end position="23"/>
    </location>
</feature>
<dbReference type="PROSITE" id="PS51678">
    <property type="entry name" value="SAM_MT_PRMT"/>
    <property type="match status" value="1"/>
</dbReference>
<reference evidence="10" key="1">
    <citation type="submission" date="2021-02" db="EMBL/GenBank/DDBJ databases">
        <authorList>
            <person name="Dougan E. K."/>
            <person name="Rhodes N."/>
            <person name="Thang M."/>
            <person name="Chan C."/>
        </authorList>
    </citation>
    <scope>NUCLEOTIDE SEQUENCE</scope>
</reference>
<dbReference type="OrthoDB" id="7848332at2759"/>
<evidence type="ECO:0000313" key="10">
    <source>
        <dbReference type="EMBL" id="CAE7446379.1"/>
    </source>
</evidence>
<comment type="catalytic activity">
    <reaction evidence="5">
        <text>L-arginyl-[protein] + S-adenosyl-L-methionine = N(omega)-methyl-L-arginyl-[protein] + S-adenosyl-L-homocysteine + H(+)</text>
        <dbReference type="Rhea" id="RHEA:48100"/>
        <dbReference type="Rhea" id="RHEA-COMP:10532"/>
        <dbReference type="Rhea" id="RHEA-COMP:11990"/>
        <dbReference type="ChEBI" id="CHEBI:15378"/>
        <dbReference type="ChEBI" id="CHEBI:29965"/>
        <dbReference type="ChEBI" id="CHEBI:57856"/>
        <dbReference type="ChEBI" id="CHEBI:59789"/>
        <dbReference type="ChEBI" id="CHEBI:65280"/>
    </reaction>
    <physiologicalReaction direction="left-to-right" evidence="5">
        <dbReference type="Rhea" id="RHEA:48101"/>
    </physiologicalReaction>
</comment>
<evidence type="ECO:0000256" key="1">
    <source>
        <dbReference type="ARBA" id="ARBA00011925"/>
    </source>
</evidence>
<evidence type="ECO:0000259" key="9">
    <source>
        <dbReference type="Pfam" id="PF22528"/>
    </source>
</evidence>
<dbReference type="EMBL" id="CAJNDS010002355">
    <property type="protein sequence ID" value="CAE7446379.1"/>
    <property type="molecule type" value="Genomic_DNA"/>
</dbReference>
<dbReference type="FunFam" id="2.70.160.11:FF:000001">
    <property type="entry name" value="Blast:Protein arginine N-methyltransferase 1"/>
    <property type="match status" value="1"/>
</dbReference>
<feature type="domain" description="Methyltransferase" evidence="8">
    <location>
        <begin position="476"/>
        <end position="573"/>
    </location>
</feature>
<dbReference type="Pfam" id="PF13649">
    <property type="entry name" value="Methyltransf_25"/>
    <property type="match status" value="1"/>
</dbReference>
<dbReference type="PANTHER" id="PTHR11006:SF53">
    <property type="entry name" value="PROTEIN ARGININE N-METHYLTRANSFERASE 3"/>
    <property type="match status" value="1"/>
</dbReference>
<accession>A0A812RND5</accession>
<dbReference type="GO" id="GO:0042054">
    <property type="term" value="F:histone methyltransferase activity"/>
    <property type="evidence" value="ECO:0007669"/>
    <property type="project" value="TreeGrafter"/>
</dbReference>
<protein>
    <recommendedName>
        <fullName evidence="1">type I protein arginine methyltransferase</fullName>
        <ecNumber evidence="1">2.1.1.319</ecNumber>
    </recommendedName>
</protein>
<dbReference type="GO" id="GO:0035242">
    <property type="term" value="F:protein-arginine omega-N asymmetric methyltransferase activity"/>
    <property type="evidence" value="ECO:0007669"/>
    <property type="project" value="UniProtKB-EC"/>
</dbReference>
<proteinExistence type="predicted"/>
<evidence type="ECO:0000259" key="8">
    <source>
        <dbReference type="Pfam" id="PF13649"/>
    </source>
</evidence>
<evidence type="ECO:0000313" key="11">
    <source>
        <dbReference type="Proteomes" id="UP000604046"/>
    </source>
</evidence>
<dbReference type="Proteomes" id="UP000604046">
    <property type="component" value="Unassembled WGS sequence"/>
</dbReference>
<dbReference type="FunFam" id="3.40.50.150:FF:000003">
    <property type="entry name" value="Blast:Protein arginine N-methyltransferase 1"/>
    <property type="match status" value="1"/>
</dbReference>
<dbReference type="Gene3D" id="2.70.160.11">
    <property type="entry name" value="Hnrnp arginine n-methyltransferase1"/>
    <property type="match status" value="1"/>
</dbReference>
<sequence>MLNYQQESTALAHRSSAMKRPATLAMKRPAASAMKRPAALPMKRPAALAMKRPAASATKRPASVLKRPGSQMLTLMLQDSRGGGYPATSMSMQIQKGGRISDIKEIAAQTFGGAPEFIQCFWDGQNLSSEDPVQNFAKRGKVNLDIRQVPDAPLPGSQWSGENTMQAPAELEERKGSVWMESAGTSALSSAGVSASDYAALLRALQEDEDLMRLRNSPEDFTTEVNEVVADRAWCRIFRYEDCTIAPDPEQSIEYFDAIATATKEAENFRPLVSSLTVQVSVNSAKGDAWFRVIGVVKHDNISFGILQEYDGEGLLVALRGGELKTRFLVEVLMGFSNALYRGSHAMWMGARYKFFSYRFHVWTSTTGDMGPHASSFHAHLQEAFATMGYAPLGTVVVEQLERVRAGFAENSPTKLFQDARDAARVSSAALRDADYYFSSYARFGIHEDMLKDYVRTSSYMNAINNAKAIFQGKTVLDVGAGTGILSLFAARAGAARVVGIECSNIASYATDIARRNGFGDVITYVQGKVEEVEIPVEKVDIIISEWMGYFLMFESMLDSVLFARDKWLRPGGHLFPDRANLFIAGIEDAEYREEKLGHWTHVRGFNFSPLAEYAIQEPISDIVEPLSLVTETACVFDMNLRVVQCKELDFVSSFSMKALRQDFIHAFVVWFDVYFDASPDASPLSTAPGQPDTHWKQTVLYLEEPLVVFPGDLVTGRMAVRKNATNNRDLDVKISYQRLAQTRLPDFLAVGAGSSLLQTRSYEKAAALQDSI</sequence>
<dbReference type="EC" id="2.1.1.319" evidence="1"/>
<keyword evidence="2 6" id="KW-0489">Methyltransferase</keyword>
<evidence type="ECO:0000256" key="5">
    <source>
        <dbReference type="ARBA" id="ARBA00049303"/>
    </source>
</evidence>
<evidence type="ECO:0000256" key="6">
    <source>
        <dbReference type="PROSITE-ProRule" id="PRU01015"/>
    </source>
</evidence>
<comment type="caution">
    <text evidence="10">The sequence shown here is derived from an EMBL/GenBank/DDBJ whole genome shotgun (WGS) entry which is preliminary data.</text>
</comment>
<name>A0A812RND5_9DINO</name>
<evidence type="ECO:0000256" key="2">
    <source>
        <dbReference type="ARBA" id="ARBA00022603"/>
    </source>
</evidence>
<keyword evidence="3 6" id="KW-0808">Transferase</keyword>
<feature type="domain" description="Protein arginine N-methyltransferase" evidence="9">
    <location>
        <begin position="578"/>
        <end position="738"/>
    </location>
</feature>
<dbReference type="CDD" id="cd02440">
    <property type="entry name" value="AdoMet_MTases"/>
    <property type="match status" value="1"/>
</dbReference>
<dbReference type="AlphaFoldDB" id="A0A812RND5"/>
<dbReference type="SUPFAM" id="SSF53335">
    <property type="entry name" value="S-adenosyl-L-methionine-dependent methyltransferases"/>
    <property type="match status" value="1"/>
</dbReference>
<dbReference type="GO" id="GO:0005634">
    <property type="term" value="C:nucleus"/>
    <property type="evidence" value="ECO:0007669"/>
    <property type="project" value="TreeGrafter"/>
</dbReference>
<evidence type="ECO:0000256" key="3">
    <source>
        <dbReference type="ARBA" id="ARBA00022679"/>
    </source>
</evidence>
<keyword evidence="11" id="KW-1185">Reference proteome</keyword>
<dbReference type="InterPro" id="IPR025799">
    <property type="entry name" value="Arg_MeTrfase"/>
</dbReference>
<dbReference type="Gene3D" id="3.40.50.150">
    <property type="entry name" value="Vaccinia Virus protein VP39"/>
    <property type="match status" value="1"/>
</dbReference>
<dbReference type="InterPro" id="IPR055135">
    <property type="entry name" value="PRMT_dom"/>
</dbReference>
<dbReference type="Pfam" id="PF22528">
    <property type="entry name" value="PRMT_C"/>
    <property type="match status" value="1"/>
</dbReference>
<dbReference type="InterPro" id="IPR029063">
    <property type="entry name" value="SAM-dependent_MTases_sf"/>
</dbReference>
<dbReference type="PANTHER" id="PTHR11006">
    <property type="entry name" value="PROTEIN ARGININE N-METHYLTRANSFERASE"/>
    <property type="match status" value="1"/>
</dbReference>
<organism evidence="10 11">
    <name type="scientific">Symbiodinium natans</name>
    <dbReference type="NCBI Taxonomy" id="878477"/>
    <lineage>
        <taxon>Eukaryota</taxon>
        <taxon>Sar</taxon>
        <taxon>Alveolata</taxon>
        <taxon>Dinophyceae</taxon>
        <taxon>Suessiales</taxon>
        <taxon>Symbiodiniaceae</taxon>
        <taxon>Symbiodinium</taxon>
    </lineage>
</organism>